<evidence type="ECO:0000256" key="5">
    <source>
        <dbReference type="ARBA" id="ARBA00022833"/>
    </source>
</evidence>
<evidence type="ECO:0000259" key="8">
    <source>
        <dbReference type="SMART" id="SM01328"/>
    </source>
</evidence>
<proteinExistence type="predicted"/>
<evidence type="ECO:0000256" key="2">
    <source>
        <dbReference type="ARBA" id="ARBA00022692"/>
    </source>
</evidence>
<dbReference type="InterPro" id="IPR026096">
    <property type="entry name" value="R-trans_p"/>
</dbReference>
<dbReference type="GO" id="GO:0006612">
    <property type="term" value="P:protein targeting to membrane"/>
    <property type="evidence" value="ECO:0007669"/>
    <property type="project" value="TreeGrafter"/>
</dbReference>
<feature type="domain" description="3CxxC-type" evidence="8">
    <location>
        <begin position="40"/>
        <end position="147"/>
    </location>
</feature>
<dbReference type="AlphaFoldDB" id="A0A077ZXN1"/>
<dbReference type="GO" id="GO:0016020">
    <property type="term" value="C:membrane"/>
    <property type="evidence" value="ECO:0007669"/>
    <property type="project" value="UniProtKB-SubCell"/>
</dbReference>
<keyword evidence="3" id="KW-0479">Metal-binding</keyword>
<dbReference type="GO" id="GO:0031849">
    <property type="term" value="F:olfactory receptor binding"/>
    <property type="evidence" value="ECO:0007669"/>
    <property type="project" value="TreeGrafter"/>
</dbReference>
<dbReference type="PANTHER" id="PTHR14402:SF10">
    <property type="entry name" value="3CXXC-TYPE DOMAIN-CONTAINING PROTEIN"/>
    <property type="match status" value="1"/>
</dbReference>
<evidence type="ECO:0000313" key="9">
    <source>
        <dbReference type="EMBL" id="CDW74306.1"/>
    </source>
</evidence>
<dbReference type="OrthoDB" id="8121437at2759"/>
<reference evidence="9 10" key="1">
    <citation type="submission" date="2014-06" db="EMBL/GenBank/DDBJ databases">
        <authorList>
            <person name="Swart Estienne"/>
        </authorList>
    </citation>
    <scope>NUCLEOTIDE SEQUENCE [LARGE SCALE GENOMIC DNA]</scope>
    <source>
        <strain evidence="9 10">130c</strain>
    </source>
</reference>
<keyword evidence="2" id="KW-0812">Transmembrane</keyword>
<evidence type="ECO:0000256" key="7">
    <source>
        <dbReference type="ARBA" id="ARBA00023136"/>
    </source>
</evidence>
<evidence type="ECO:0000256" key="6">
    <source>
        <dbReference type="ARBA" id="ARBA00022989"/>
    </source>
</evidence>
<keyword evidence="10" id="KW-1185">Reference proteome</keyword>
<comment type="subcellular location">
    <subcellularLocation>
        <location evidence="1">Membrane</location>
        <topology evidence="1">Single-pass membrane protein</topology>
    </subcellularLocation>
</comment>
<gene>
    <name evidence="9" type="primary">Contig14925.g15911</name>
    <name evidence="9" type="ORF">STYLEM_3300</name>
</gene>
<accession>A0A077ZXN1</accession>
<dbReference type="Pfam" id="PF13695">
    <property type="entry name" value="Zn_ribbon_3CxxC"/>
    <property type="match status" value="1"/>
</dbReference>
<dbReference type="GO" id="GO:0051205">
    <property type="term" value="P:protein insertion into membrane"/>
    <property type="evidence" value="ECO:0007669"/>
    <property type="project" value="TreeGrafter"/>
</dbReference>
<dbReference type="SMART" id="SM01328">
    <property type="entry name" value="zf-3CxxC"/>
    <property type="match status" value="1"/>
</dbReference>
<name>A0A077ZXN1_STYLE</name>
<evidence type="ECO:0000313" key="10">
    <source>
        <dbReference type="Proteomes" id="UP000039865"/>
    </source>
</evidence>
<keyword evidence="6" id="KW-1133">Transmembrane helix</keyword>
<evidence type="ECO:0000256" key="3">
    <source>
        <dbReference type="ARBA" id="ARBA00022723"/>
    </source>
</evidence>
<dbReference type="InterPro" id="IPR027377">
    <property type="entry name" value="ZAR1/RTP1-5-like_Znf-3CxxC"/>
</dbReference>
<organism evidence="9 10">
    <name type="scientific">Stylonychia lemnae</name>
    <name type="common">Ciliate</name>
    <dbReference type="NCBI Taxonomy" id="5949"/>
    <lineage>
        <taxon>Eukaryota</taxon>
        <taxon>Sar</taxon>
        <taxon>Alveolata</taxon>
        <taxon>Ciliophora</taxon>
        <taxon>Intramacronucleata</taxon>
        <taxon>Spirotrichea</taxon>
        <taxon>Stichotrichia</taxon>
        <taxon>Sporadotrichida</taxon>
        <taxon>Oxytrichidae</taxon>
        <taxon>Stylonychinae</taxon>
        <taxon>Stylonychia</taxon>
    </lineage>
</organism>
<dbReference type="Proteomes" id="UP000039865">
    <property type="component" value="Unassembled WGS sequence"/>
</dbReference>
<sequence length="174" mass="21086">MVECTDLFEETLNREVTEYLELTPIYDETTEGEDYEYIASAKLKFKCPVCENKWTTAHGTVKFVYYLYFKKRILFVQVYIYQQRCLPCNRMASFKTYDDEAVRLSYDFVDFIDRKYFGGENDEERPQRNSRAINNHKVLYCDACERGICVYLRRLRREQRRQTEEQKRETQDIS</sequence>
<evidence type="ECO:0000256" key="4">
    <source>
        <dbReference type="ARBA" id="ARBA00022771"/>
    </source>
</evidence>
<dbReference type="InParanoid" id="A0A077ZXN1"/>
<keyword evidence="4" id="KW-0863">Zinc-finger</keyword>
<dbReference type="PANTHER" id="PTHR14402">
    <property type="entry name" value="RECEPTOR TRANSPORTING PROTEIN"/>
    <property type="match status" value="1"/>
</dbReference>
<evidence type="ECO:0000256" key="1">
    <source>
        <dbReference type="ARBA" id="ARBA00004167"/>
    </source>
</evidence>
<dbReference type="EMBL" id="CCKQ01003202">
    <property type="protein sequence ID" value="CDW74306.1"/>
    <property type="molecule type" value="Genomic_DNA"/>
</dbReference>
<keyword evidence="5" id="KW-0862">Zinc</keyword>
<protein>
    <recommendedName>
        <fullName evidence="8">3CxxC-type domain-containing protein</fullName>
    </recommendedName>
</protein>
<keyword evidence="7" id="KW-0472">Membrane</keyword>
<dbReference type="GO" id="GO:0008270">
    <property type="term" value="F:zinc ion binding"/>
    <property type="evidence" value="ECO:0007669"/>
    <property type="project" value="UniProtKB-KW"/>
</dbReference>